<evidence type="ECO:0000256" key="17">
    <source>
        <dbReference type="SAM" id="MobiDB-lite"/>
    </source>
</evidence>
<evidence type="ECO:0000313" key="20">
    <source>
        <dbReference type="EMBL" id="SDG95488.1"/>
    </source>
</evidence>
<feature type="domain" description="UvrD-like helicase C-terminal" evidence="19">
    <location>
        <begin position="364"/>
        <end position="629"/>
    </location>
</feature>
<dbReference type="InterPro" id="IPR000212">
    <property type="entry name" value="DNA_helicase_UvrD/REP"/>
</dbReference>
<evidence type="ECO:0000256" key="9">
    <source>
        <dbReference type="ARBA" id="ARBA00022842"/>
    </source>
</evidence>
<feature type="domain" description="UvrD-like helicase ATP-binding" evidence="18">
    <location>
        <begin position="5"/>
        <end position="329"/>
    </location>
</feature>
<feature type="region of interest" description="Nuclease activity, interacts with RecD and RecA" evidence="15">
    <location>
        <begin position="789"/>
        <end position="1236"/>
    </location>
</feature>
<evidence type="ECO:0000256" key="4">
    <source>
        <dbReference type="ARBA" id="ARBA00022763"/>
    </source>
</evidence>
<dbReference type="GO" id="GO:0005829">
    <property type="term" value="C:cytosol"/>
    <property type="evidence" value="ECO:0007669"/>
    <property type="project" value="TreeGrafter"/>
</dbReference>
<feature type="region of interest" description="Disordered" evidence="17">
    <location>
        <begin position="801"/>
        <end position="823"/>
    </location>
</feature>
<feature type="binding site" evidence="15">
    <location>
        <position position="858"/>
    </location>
    <ligand>
        <name>Mg(2+)</name>
        <dbReference type="ChEBI" id="CHEBI:18420"/>
    </ligand>
</feature>
<dbReference type="GO" id="GO:0016887">
    <property type="term" value="F:ATP hydrolysis activity"/>
    <property type="evidence" value="ECO:0007669"/>
    <property type="project" value="RHEA"/>
</dbReference>
<keyword evidence="7 15" id="KW-0269">Exonuclease</keyword>
<dbReference type="SUPFAM" id="SSF52540">
    <property type="entry name" value="P-loop containing nucleoside triphosphate hydrolases"/>
    <property type="match status" value="1"/>
</dbReference>
<dbReference type="EC" id="3.1.11.5" evidence="15"/>
<dbReference type="InterPro" id="IPR014016">
    <property type="entry name" value="UvrD-like_ATP-bd"/>
</dbReference>
<feature type="region of interest" description="Disordered" evidence="17">
    <location>
        <begin position="1109"/>
        <end position="1236"/>
    </location>
</feature>
<evidence type="ECO:0000259" key="19">
    <source>
        <dbReference type="PROSITE" id="PS51217"/>
    </source>
</evidence>
<dbReference type="InterPro" id="IPR014017">
    <property type="entry name" value="DNA_helicase_UvrD-like_C"/>
</dbReference>
<evidence type="ECO:0000256" key="5">
    <source>
        <dbReference type="ARBA" id="ARBA00022801"/>
    </source>
</evidence>
<organism evidence="20 21">
    <name type="scientific">Pseudonocardia oroxyli</name>
    <dbReference type="NCBI Taxonomy" id="366584"/>
    <lineage>
        <taxon>Bacteria</taxon>
        <taxon>Bacillati</taxon>
        <taxon>Actinomycetota</taxon>
        <taxon>Actinomycetes</taxon>
        <taxon>Pseudonocardiales</taxon>
        <taxon>Pseudonocardiaceae</taxon>
        <taxon>Pseudonocardia</taxon>
    </lineage>
</organism>
<dbReference type="AlphaFoldDB" id="A0A1G7YG27"/>
<keyword evidence="8 15" id="KW-0067">ATP-binding</keyword>
<dbReference type="GO" id="GO:0008854">
    <property type="term" value="F:exodeoxyribonuclease V activity"/>
    <property type="evidence" value="ECO:0007669"/>
    <property type="project" value="UniProtKB-EC"/>
</dbReference>
<dbReference type="Gene3D" id="1.10.486.10">
    <property type="entry name" value="PCRA, domain 4"/>
    <property type="match status" value="1"/>
</dbReference>
<dbReference type="PANTHER" id="PTHR11070">
    <property type="entry name" value="UVRD / RECB / PCRA DNA HELICASE FAMILY MEMBER"/>
    <property type="match status" value="1"/>
</dbReference>
<keyword evidence="1 15" id="KW-0540">Nuclease</keyword>
<comment type="subunit">
    <text evidence="15">Heterotrimer of RecB, RecC and RecD. All subunits contribute to DNA-binding. Interacts with RecA.</text>
</comment>
<keyword evidence="9 15" id="KW-0460">Magnesium</keyword>
<dbReference type="InterPro" id="IPR038726">
    <property type="entry name" value="PDDEXK_AddAB-type"/>
</dbReference>
<keyword evidence="4 15" id="KW-0227">DNA damage</keyword>
<evidence type="ECO:0000256" key="8">
    <source>
        <dbReference type="ARBA" id="ARBA00022840"/>
    </source>
</evidence>
<evidence type="ECO:0000259" key="18">
    <source>
        <dbReference type="PROSITE" id="PS51198"/>
    </source>
</evidence>
<evidence type="ECO:0000256" key="2">
    <source>
        <dbReference type="ARBA" id="ARBA00022723"/>
    </source>
</evidence>
<dbReference type="GO" id="GO:0009338">
    <property type="term" value="C:exodeoxyribonuclease V complex"/>
    <property type="evidence" value="ECO:0007669"/>
    <property type="project" value="TreeGrafter"/>
</dbReference>
<dbReference type="EMBL" id="FNBE01000017">
    <property type="protein sequence ID" value="SDG95488.1"/>
    <property type="molecule type" value="Genomic_DNA"/>
</dbReference>
<evidence type="ECO:0000256" key="6">
    <source>
        <dbReference type="ARBA" id="ARBA00022806"/>
    </source>
</evidence>
<feature type="compositionally biased region" description="Low complexity" evidence="17">
    <location>
        <begin position="1141"/>
        <end position="1165"/>
    </location>
</feature>
<evidence type="ECO:0000313" key="21">
    <source>
        <dbReference type="Proteomes" id="UP000198967"/>
    </source>
</evidence>
<dbReference type="Pfam" id="PF00580">
    <property type="entry name" value="UvrD-helicase"/>
    <property type="match status" value="1"/>
</dbReference>
<comment type="catalytic activity">
    <reaction evidence="14 15">
        <text>ATP + H2O = ADP + phosphate + H(+)</text>
        <dbReference type="Rhea" id="RHEA:13065"/>
        <dbReference type="ChEBI" id="CHEBI:15377"/>
        <dbReference type="ChEBI" id="CHEBI:15378"/>
        <dbReference type="ChEBI" id="CHEBI:30616"/>
        <dbReference type="ChEBI" id="CHEBI:43474"/>
        <dbReference type="ChEBI" id="CHEBI:456216"/>
        <dbReference type="EC" id="5.6.2.4"/>
    </reaction>
</comment>
<dbReference type="HAMAP" id="MF_01485">
    <property type="entry name" value="RecB"/>
    <property type="match status" value="1"/>
</dbReference>
<dbReference type="Gene3D" id="3.40.50.300">
    <property type="entry name" value="P-loop containing nucleotide triphosphate hydrolases"/>
    <property type="match status" value="3"/>
</dbReference>
<dbReference type="PROSITE" id="PS51198">
    <property type="entry name" value="UVRD_HELICASE_ATP_BIND"/>
    <property type="match status" value="1"/>
</dbReference>
<dbReference type="Gene3D" id="3.90.320.10">
    <property type="match status" value="1"/>
</dbReference>
<gene>
    <name evidence="15" type="primary">recB</name>
    <name evidence="20" type="ORF">SAMN05216377_11742</name>
</gene>
<name>A0A1G7YG27_PSEOR</name>
<keyword evidence="6 15" id="KW-0347">Helicase</keyword>
<dbReference type="GO" id="GO:0000287">
    <property type="term" value="F:magnesium ion binding"/>
    <property type="evidence" value="ECO:0007669"/>
    <property type="project" value="UniProtKB-UniRule"/>
</dbReference>
<dbReference type="PANTHER" id="PTHR11070:SF23">
    <property type="entry name" value="RECBCD ENZYME SUBUNIT RECB"/>
    <property type="match status" value="1"/>
</dbReference>
<protein>
    <recommendedName>
        <fullName evidence="15">RecBCD enzyme subunit RecB</fullName>
        <ecNumber evidence="15">3.1.11.5</ecNumber>
        <ecNumber evidence="15">5.6.2.4</ecNumber>
    </recommendedName>
    <alternativeName>
        <fullName evidence="15">DNA 3'-5' helicase subunit RecB</fullName>
    </alternativeName>
    <alternativeName>
        <fullName evidence="15">Exonuclease V subunit RecB</fullName>
        <shortName evidence="15">ExoV subunit RecB</shortName>
    </alternativeName>
    <alternativeName>
        <fullName evidence="15">Helicase/nuclease RecBCD subunit RecB</fullName>
    </alternativeName>
</protein>
<evidence type="ECO:0000256" key="15">
    <source>
        <dbReference type="HAMAP-Rule" id="MF_01485"/>
    </source>
</evidence>
<evidence type="ECO:0000256" key="3">
    <source>
        <dbReference type="ARBA" id="ARBA00022741"/>
    </source>
</evidence>
<dbReference type="InterPro" id="IPR011335">
    <property type="entry name" value="Restrct_endonuc-II-like"/>
</dbReference>
<dbReference type="Pfam" id="PF13361">
    <property type="entry name" value="UvrD_C"/>
    <property type="match status" value="1"/>
</dbReference>
<keyword evidence="11 15" id="KW-0234">DNA repair</keyword>
<accession>A0A1G7YG27</accession>
<dbReference type="EC" id="5.6.2.4" evidence="15"/>
<dbReference type="GO" id="GO:0000724">
    <property type="term" value="P:double-strand break repair via homologous recombination"/>
    <property type="evidence" value="ECO:0007669"/>
    <property type="project" value="UniProtKB-UniRule"/>
</dbReference>
<feature type="binding site" evidence="15">
    <location>
        <position position="1002"/>
    </location>
    <ligand>
        <name>Mg(2+)</name>
        <dbReference type="ChEBI" id="CHEBI:18420"/>
    </ligand>
</feature>
<dbReference type="RefSeq" id="WP_245707724.1">
    <property type="nucleotide sequence ID" value="NZ_FNBE01000017.1"/>
</dbReference>
<evidence type="ECO:0000256" key="7">
    <source>
        <dbReference type="ARBA" id="ARBA00022839"/>
    </source>
</evidence>
<evidence type="ECO:0000256" key="13">
    <source>
        <dbReference type="ARBA" id="ARBA00034617"/>
    </source>
</evidence>
<sequence length="1236" mass="131392">MTQVLPTHPQFAVDGDLPVGTTVLEASAGTGKTYTIAALATRYVADGVPLSRLMLVTFGREATQELRERVRERLAATERGLASGVLTDDPVITLLQKGDVEAARANLRAALAEFDAATIATTHQFCQQMLAGLGVAGDSDPDAEFVEHTDDLVTEVVDDFYVRKYAARGAGSPLFGRDEALALARRAVGDPQARLEPADAAPESVAQVRQGFAKAVRAEVDRRKRARRLFSYDDMLTRLADALRDPVRGEAARARLAARYDVVLVDEFQDTDPIQWEILERSFHGQVTLVLIGDPKQAIYAFRGADVVSYLQAVREGSVRTLGRNFRTDEALLDALDGVFGSASGEGVALGSDQIVVRRVEAHHTARRFAVPSGAHSDEPFRLRVVDRDRIGPLTGRRLGRAAKAREVVAEDVARDVAALLASGATVEDRPLHAGDVAVLVRTNNQGLAVRAACTEAGVPAVLTGTTSVFTTEAAAEWLTLLEAVEQPQRTTRLRAVALTCFVGHTVEELCGARAEELIDGLGADLRAWHAVLAERGVAALLEAVTTRTRLPERLLGLREGDRRLTDVRHIGQVLHGAALDRHLGPSALVEWLRHRMADAARDTTTERSRRLESDAEAVQIVTVHRSKGLEFPVVYVPFGWDRWVNDKADVLLVHDDEGARVLDVGGPLGPARAERLQRHLDEEAGEDLRLMYVALTRAKCQVVAWWAPSTTTECSALNRLLIGRPAAGTVPLPGYKVPSDAVALDLLRGIPGLSVETLSERAPAPPPARPEPLPALGTARFARVLDTAWRRTSYSALTADAHGSAPTGSGVGSEPEHAGTDDEAEIELPETAADLGADVPSPMADLPLGAGFGTLVHAVFEHLDPTAPDLTTELRAQVGAALAVQPTDIDPDALAAALVPVVETPLGPLAGGRALRAIPPRDRLAELDFEMPLAGGDTPAGRVTLGDLAPVLRRYLPADDPLAGYPDLLGAPGLADQPLRGYLTGSIDAVLRVDGRYLVVDYKTNWLGPAGPAGREPLTAAHYAPAVLVPAMQAAHYPLQALLYAVALHRYLRWRLPSYDPAAHLGGVLYLFLRGMCGADTPQVAGTPCGVFGWRPPAGLVEALSDTLDSVSGDGRQSDHRHSRARVAAPDVAEPGEQSAVGPVPAEAEAVDPGGPVDPDGGPVDPDDAVGPDAPVGADGLDGLDGPDELALDLPVAVEQPTASTPPTAPTPPKKPRPSEPEPDEPALFDLGDLQ</sequence>
<dbReference type="Proteomes" id="UP000198967">
    <property type="component" value="Unassembled WGS sequence"/>
</dbReference>
<dbReference type="PROSITE" id="PS51217">
    <property type="entry name" value="UVRD_HELICASE_CTER"/>
    <property type="match status" value="1"/>
</dbReference>
<evidence type="ECO:0000256" key="1">
    <source>
        <dbReference type="ARBA" id="ARBA00022722"/>
    </source>
</evidence>
<reference evidence="20 21" key="1">
    <citation type="submission" date="2016-10" db="EMBL/GenBank/DDBJ databases">
        <authorList>
            <person name="de Groot N.N."/>
        </authorList>
    </citation>
    <scope>NUCLEOTIDE SEQUENCE [LARGE SCALE GENOMIC DNA]</scope>
    <source>
        <strain evidence="20 21">CGMCC 4.3143</strain>
    </source>
</reference>
<feature type="active site" description="For nuclease activity" evidence="15">
    <location>
        <position position="1002"/>
    </location>
</feature>
<evidence type="ECO:0000256" key="10">
    <source>
        <dbReference type="ARBA" id="ARBA00023125"/>
    </source>
</evidence>
<evidence type="ECO:0000256" key="14">
    <source>
        <dbReference type="ARBA" id="ARBA00048988"/>
    </source>
</evidence>
<dbReference type="InterPro" id="IPR011604">
    <property type="entry name" value="PDDEXK-like_dom_sf"/>
</dbReference>
<dbReference type="InterPro" id="IPR027417">
    <property type="entry name" value="P-loop_NTPase"/>
</dbReference>
<keyword evidence="2 15" id="KW-0479">Metal-binding</keyword>
<dbReference type="GO" id="GO:0003677">
    <property type="term" value="F:DNA binding"/>
    <property type="evidence" value="ECO:0007669"/>
    <property type="project" value="UniProtKB-UniRule"/>
</dbReference>
<comment type="catalytic activity">
    <reaction evidence="13 15">
        <text>Couples ATP hydrolysis with the unwinding of duplex DNA by translocating in the 3'-5' direction.</text>
        <dbReference type="EC" id="5.6.2.4"/>
    </reaction>
</comment>
<comment type="miscellaneous">
    <text evidence="15">In the RecBCD complex, RecB has a slow 3'-5' helicase, an exonuclease activity and loads RecA onto ssDNA, RecD has a fast 5'-3' helicase activity, while RecC stimulates the ATPase and processivity of the RecB helicase and contributes to recognition of the Chi site.</text>
</comment>
<dbReference type="Pfam" id="PF12705">
    <property type="entry name" value="PDDEXK_1"/>
    <property type="match status" value="1"/>
</dbReference>
<keyword evidence="3 15" id="KW-0547">Nucleotide-binding</keyword>
<comment type="domain">
    <text evidence="15">The C-terminal domain has nuclease activity and interacts with RecD. It interacts with RecA, facilitating its loading onto ssDNA.</text>
</comment>
<evidence type="ECO:0000256" key="16">
    <source>
        <dbReference type="PROSITE-ProRule" id="PRU00560"/>
    </source>
</evidence>
<keyword evidence="12 15" id="KW-0413">Isomerase</keyword>
<keyword evidence="21" id="KW-1185">Reference proteome</keyword>
<feature type="binding site" evidence="16">
    <location>
        <begin position="26"/>
        <end position="33"/>
    </location>
    <ligand>
        <name>ATP</name>
        <dbReference type="ChEBI" id="CHEBI:30616"/>
    </ligand>
</feature>
<comment type="catalytic activity">
    <reaction evidence="15">
        <text>Exonucleolytic cleavage (in the presence of ATP) in either 5'- to 3'- or 3'- to 5'-direction to yield 5'-phosphooligonucleotides.</text>
        <dbReference type="EC" id="3.1.11.5"/>
    </reaction>
</comment>
<dbReference type="STRING" id="366584.SAMN05216377_11742"/>
<proteinExistence type="inferred from homology"/>
<keyword evidence="10 15" id="KW-0238">DNA-binding</keyword>
<comment type="similarity">
    <text evidence="15">Belongs to the helicase family. UvrD subfamily.</text>
</comment>
<comment type="domain">
    <text evidence="15">The N-terminal DNA-binding domain is a ssDNA-dependent ATPase and has ATP-dependent 3'-5' helicase function. This domain interacts with RecC.</text>
</comment>
<keyword evidence="5 15" id="KW-0378">Hydrolase</keyword>
<evidence type="ECO:0000256" key="11">
    <source>
        <dbReference type="ARBA" id="ARBA00023204"/>
    </source>
</evidence>
<dbReference type="CDD" id="cd22352">
    <property type="entry name" value="RecB_C-like"/>
    <property type="match status" value="1"/>
</dbReference>
<dbReference type="InterPro" id="IPR004586">
    <property type="entry name" value="RecB"/>
</dbReference>
<dbReference type="GO" id="GO:0043138">
    <property type="term" value="F:3'-5' DNA helicase activity"/>
    <property type="evidence" value="ECO:0007669"/>
    <property type="project" value="UniProtKB-UniRule"/>
</dbReference>
<feature type="binding site" evidence="15">
    <location>
        <position position="989"/>
    </location>
    <ligand>
        <name>Mg(2+)</name>
        <dbReference type="ChEBI" id="CHEBI:18420"/>
    </ligand>
</feature>
<evidence type="ECO:0000256" key="12">
    <source>
        <dbReference type="ARBA" id="ARBA00023235"/>
    </source>
</evidence>
<dbReference type="SUPFAM" id="SSF52980">
    <property type="entry name" value="Restriction endonuclease-like"/>
    <property type="match status" value="1"/>
</dbReference>
<comment type="cofactor">
    <cofactor evidence="15">
        <name>Mg(2+)</name>
        <dbReference type="ChEBI" id="CHEBI:18420"/>
    </cofactor>
    <text evidence="15">Binds 1 Mg(2+) ion per subunit.</text>
</comment>
<feature type="region of interest" description="DNA-binding and helicase activity, interacts with RecC" evidence="15">
    <location>
        <begin position="1"/>
        <end position="755"/>
    </location>
</feature>
<comment type="function">
    <text evidence="15">A helicase/nuclease that prepares dsDNA breaks (DSB) for recombinational DNA repair. Binds to DSBs and unwinds DNA via a highly rapid and processive ATP-dependent bidirectional helicase activity. Unwinds dsDNA until it encounters a Chi (crossover hotspot instigator) sequence from the 3' direction. Cuts ssDNA a few nucleotides 3' to the Chi site. The properties and activities of the enzyme are changed at Chi. The Chi-altered holoenzyme produces a long 3'-ssDNA overhang and facilitates RecA-binding to the ssDNA for homologous DNA recombination and repair. Holoenzyme degrades any linearized DNA that is unable to undergo homologous recombination. In the holoenzyme this subunit contributes ATPase, 3'-5' helicase, exonuclease activity and loads RecA onto ssDNA.</text>
</comment>
<dbReference type="GO" id="GO:0005524">
    <property type="term" value="F:ATP binding"/>
    <property type="evidence" value="ECO:0007669"/>
    <property type="project" value="UniProtKB-UniRule"/>
</dbReference>
<feature type="compositionally biased region" description="Low complexity" evidence="17">
    <location>
        <begin position="1172"/>
        <end position="1182"/>
    </location>
</feature>